<evidence type="ECO:0000313" key="2">
    <source>
        <dbReference type="EMBL" id="GID99809.1"/>
    </source>
</evidence>
<dbReference type="EMBL" id="BOML01000012">
    <property type="protein sequence ID" value="GID99809.1"/>
    <property type="molecule type" value="Genomic_DNA"/>
</dbReference>
<keyword evidence="1" id="KW-0472">Membrane</keyword>
<gene>
    <name evidence="2" type="ORF">Adu01nite_11600</name>
</gene>
<dbReference type="Proteomes" id="UP000637628">
    <property type="component" value="Unassembled WGS sequence"/>
</dbReference>
<organism evidence="2 3">
    <name type="scientific">Paractinoplanes durhamensis</name>
    <dbReference type="NCBI Taxonomy" id="113563"/>
    <lineage>
        <taxon>Bacteria</taxon>
        <taxon>Bacillati</taxon>
        <taxon>Actinomycetota</taxon>
        <taxon>Actinomycetes</taxon>
        <taxon>Micromonosporales</taxon>
        <taxon>Micromonosporaceae</taxon>
        <taxon>Paractinoplanes</taxon>
    </lineage>
</organism>
<feature type="transmembrane region" description="Helical" evidence="1">
    <location>
        <begin position="99"/>
        <end position="118"/>
    </location>
</feature>
<comment type="caution">
    <text evidence="2">The sequence shown here is derived from an EMBL/GenBank/DDBJ whole genome shotgun (WGS) entry which is preliminary data.</text>
</comment>
<keyword evidence="3" id="KW-1185">Reference proteome</keyword>
<evidence type="ECO:0000256" key="1">
    <source>
        <dbReference type="SAM" id="Phobius"/>
    </source>
</evidence>
<protein>
    <submittedName>
        <fullName evidence="2">Uncharacterized protein</fullName>
    </submittedName>
</protein>
<evidence type="ECO:0000313" key="3">
    <source>
        <dbReference type="Proteomes" id="UP000637628"/>
    </source>
</evidence>
<keyword evidence="1" id="KW-0812">Transmembrane</keyword>
<reference evidence="2 3" key="1">
    <citation type="submission" date="2021-01" db="EMBL/GenBank/DDBJ databases">
        <title>Whole genome shotgun sequence of Actinoplanes durhamensis NBRC 14914.</title>
        <authorList>
            <person name="Komaki H."/>
            <person name="Tamura T."/>
        </authorList>
    </citation>
    <scope>NUCLEOTIDE SEQUENCE [LARGE SCALE GENOMIC DNA]</scope>
    <source>
        <strain evidence="2 3">NBRC 14914</strain>
    </source>
</reference>
<accession>A0ABQ3YQE4</accession>
<name>A0ABQ3YQE4_9ACTN</name>
<feature type="transmembrane region" description="Helical" evidence="1">
    <location>
        <begin position="73"/>
        <end position="93"/>
    </location>
</feature>
<dbReference type="RefSeq" id="WP_203725474.1">
    <property type="nucleotide sequence ID" value="NZ_BAAATX010000015.1"/>
</dbReference>
<sequence>MTTAERVNLLVPADVVPRFAIPATAGTPAALRGGDLFLRGVPAADAERWIEQNPGVRTVSRRPVVRRYRARDYTVAAVVVLVVAVQAVIVPAVDGVENPMWLWLVGPALFAAGISLAYRSIPFGHVRFS</sequence>
<proteinExistence type="predicted"/>
<keyword evidence="1" id="KW-1133">Transmembrane helix</keyword>